<feature type="region of interest" description="Disordered" evidence="5">
    <location>
        <begin position="278"/>
        <end position="305"/>
    </location>
</feature>
<dbReference type="SUPFAM" id="SSF50494">
    <property type="entry name" value="Trypsin-like serine proteases"/>
    <property type="match status" value="1"/>
</dbReference>
<accession>A0AAD9DG93</accession>
<dbReference type="PANTHER" id="PTHR45980">
    <property type="match status" value="1"/>
</dbReference>
<name>A0AAD9DG93_9STRA</name>
<organism evidence="7 8">
    <name type="scientific">Skeletonema marinoi</name>
    <dbReference type="NCBI Taxonomy" id="267567"/>
    <lineage>
        <taxon>Eukaryota</taxon>
        <taxon>Sar</taxon>
        <taxon>Stramenopiles</taxon>
        <taxon>Ochrophyta</taxon>
        <taxon>Bacillariophyta</taxon>
        <taxon>Coscinodiscophyceae</taxon>
        <taxon>Thalassiosirophycidae</taxon>
        <taxon>Thalassiosirales</taxon>
        <taxon>Skeletonemataceae</taxon>
        <taxon>Skeletonema</taxon>
        <taxon>Skeletonema marinoi-dohrnii complex</taxon>
    </lineage>
</organism>
<comment type="caution">
    <text evidence="7">The sequence shown here is derived from an EMBL/GenBank/DDBJ whole genome shotgun (WGS) entry which is preliminary data.</text>
</comment>
<evidence type="ECO:0000256" key="4">
    <source>
        <dbReference type="ARBA" id="ARBA00023026"/>
    </source>
</evidence>
<dbReference type="EMBL" id="JATAAI010000006">
    <property type="protein sequence ID" value="KAK1744765.1"/>
    <property type="molecule type" value="Genomic_DNA"/>
</dbReference>
<keyword evidence="4" id="KW-0843">Virulence</keyword>
<dbReference type="AlphaFoldDB" id="A0AAD9DG93"/>
<keyword evidence="2 7" id="KW-0378">Hydrolase</keyword>
<evidence type="ECO:0000256" key="2">
    <source>
        <dbReference type="ARBA" id="ARBA00022801"/>
    </source>
</evidence>
<evidence type="ECO:0000256" key="1">
    <source>
        <dbReference type="ARBA" id="ARBA00022670"/>
    </source>
</evidence>
<dbReference type="InterPro" id="IPR036034">
    <property type="entry name" value="PDZ_sf"/>
</dbReference>
<reference evidence="7" key="1">
    <citation type="submission" date="2023-06" db="EMBL/GenBank/DDBJ databases">
        <title>Survivors Of The Sea: Transcriptome response of Skeletonema marinoi to long-term dormancy.</title>
        <authorList>
            <person name="Pinder M.I.M."/>
            <person name="Kourtchenko O."/>
            <person name="Robertson E.K."/>
            <person name="Larsson T."/>
            <person name="Maumus F."/>
            <person name="Osuna-Cruz C.M."/>
            <person name="Vancaester E."/>
            <person name="Stenow R."/>
            <person name="Vandepoele K."/>
            <person name="Ploug H."/>
            <person name="Bruchert V."/>
            <person name="Godhe A."/>
            <person name="Topel M."/>
        </authorList>
    </citation>
    <scope>NUCLEOTIDE SEQUENCE</scope>
    <source>
        <strain evidence="7">R05AC</strain>
    </source>
</reference>
<dbReference type="InterPro" id="IPR046449">
    <property type="entry name" value="DEGP_PDZ_sf"/>
</dbReference>
<evidence type="ECO:0000313" key="8">
    <source>
        <dbReference type="Proteomes" id="UP001224775"/>
    </source>
</evidence>
<dbReference type="Pfam" id="PF17815">
    <property type="entry name" value="PDZ_3"/>
    <property type="match status" value="1"/>
</dbReference>
<dbReference type="PANTHER" id="PTHR45980:SF9">
    <property type="entry name" value="PROTEASE DO-LIKE 10, MITOCHONDRIAL-RELATED"/>
    <property type="match status" value="1"/>
</dbReference>
<feature type="domain" description="Protease Do-like PDZ" evidence="6">
    <location>
        <begin position="570"/>
        <end position="714"/>
    </location>
</feature>
<dbReference type="InterPro" id="IPR009003">
    <property type="entry name" value="Peptidase_S1_PA"/>
</dbReference>
<dbReference type="EC" id="3.4.21.-" evidence="7"/>
<dbReference type="Pfam" id="PF13365">
    <property type="entry name" value="Trypsin_2"/>
    <property type="match status" value="1"/>
</dbReference>
<proteinExistence type="predicted"/>
<dbReference type="GO" id="GO:0006508">
    <property type="term" value="P:proteolysis"/>
    <property type="evidence" value="ECO:0007669"/>
    <property type="project" value="UniProtKB-KW"/>
</dbReference>
<protein>
    <submittedName>
        <fullName evidence="7">Trypsin-like serine protease</fullName>
        <ecNumber evidence="7">3.4.21.-</ecNumber>
    </submittedName>
</protein>
<evidence type="ECO:0000256" key="5">
    <source>
        <dbReference type="SAM" id="MobiDB-lite"/>
    </source>
</evidence>
<keyword evidence="8" id="KW-1185">Reference proteome</keyword>
<keyword evidence="1 7" id="KW-0645">Protease</keyword>
<feature type="compositionally biased region" description="Basic and acidic residues" evidence="5">
    <location>
        <begin position="288"/>
        <end position="299"/>
    </location>
</feature>
<dbReference type="Gene3D" id="3.20.190.20">
    <property type="match status" value="1"/>
</dbReference>
<evidence type="ECO:0000259" key="6">
    <source>
        <dbReference type="Pfam" id="PF17815"/>
    </source>
</evidence>
<dbReference type="Proteomes" id="UP001224775">
    <property type="component" value="Unassembled WGS sequence"/>
</dbReference>
<keyword evidence="3" id="KW-0720">Serine protease</keyword>
<dbReference type="InterPro" id="IPR041517">
    <property type="entry name" value="DEGP_PDZ"/>
</dbReference>
<dbReference type="InterPro" id="IPR043504">
    <property type="entry name" value="Peptidase_S1_PA_chymotrypsin"/>
</dbReference>
<evidence type="ECO:0000313" key="7">
    <source>
        <dbReference type="EMBL" id="KAK1744765.1"/>
    </source>
</evidence>
<dbReference type="Gene3D" id="2.40.10.10">
    <property type="entry name" value="Trypsin-like serine proteases"/>
    <property type="match status" value="1"/>
</dbReference>
<dbReference type="SUPFAM" id="SSF50156">
    <property type="entry name" value="PDZ domain-like"/>
    <property type="match status" value="1"/>
</dbReference>
<evidence type="ECO:0000256" key="3">
    <source>
        <dbReference type="ARBA" id="ARBA00022825"/>
    </source>
</evidence>
<dbReference type="GO" id="GO:0004252">
    <property type="term" value="F:serine-type endopeptidase activity"/>
    <property type="evidence" value="ECO:0007669"/>
    <property type="project" value="TreeGrafter"/>
</dbReference>
<gene>
    <name evidence="7" type="ORF">QTG54_004056</name>
</gene>
<sequence length="722" mass="80394">MRKLRSLDRGGISSTCFAAVYTPSGETCRSDSSITTDVRGGAIVNSIDERTISVIKQFLTASIDGQNHDFLIQGWRWHCMSLIRDADRLERLAAHLSSNKVNDESGLEALYQQQTTYNKIDNQRVDCEKIGKELFDNASATSSSSITTEQRQRYLREVVRLSTRLSDQLHSMRSLQEMLIVPSISQVVSASEQKSFNNKSRVHLVGMHDAVWESGSEIEKQKFEKEIPYVARIMIERWRKSLYAPKGAWALDYGVSDKIGKQAHNSCAHPLKATIERDGLFWPSSPPNDERIDRSTNSEEDHDDLFDEEEYQTLDAVVKIYATHSDPDFLIPWQKRHQTTSTSSGFVIDVPGLGLRNDDQFQPFAMPIGSLPMLQDDVEVIGYPAGGDSLCVTKGVVSRIEMQEYAQAGARLLAMQIDAAINPGNSGGPVVNDELEVVGVAFQGIDEESIENVGYVVPSSVVRHFLEDVRRNNGIYTGFCQLGIEVSFLENKAYRKFLKMANLDGENKRISGVCVRRVQPSAGAYGILKSMDVVMAVDGIPVGDVATATIFRDGKEMEVSIPVSPIKDLVPSHYNNKPPPYLICSGFVFTALSVPYLDAKGAWDDFYTEDVSYLLGLVHTPLKQKGDEVVVLAQVLAHEANLGYEHLIDLHLLKFNGVEVKSLGHLNDLISENEEQFMTLEFAPEEGGRLIVMERALCEQATEDVCKEHSIGSHYVLRTDTV</sequence>